<accession>A0A9W9V384</accession>
<reference evidence="1" key="1">
    <citation type="submission" date="2022-12" db="EMBL/GenBank/DDBJ databases">
        <authorList>
            <person name="Petersen C."/>
        </authorList>
    </citation>
    <scope>NUCLEOTIDE SEQUENCE</scope>
    <source>
        <strain evidence="1">IBT 35675</strain>
    </source>
</reference>
<dbReference type="Proteomes" id="UP001148299">
    <property type="component" value="Unassembled WGS sequence"/>
</dbReference>
<evidence type="ECO:0000313" key="2">
    <source>
        <dbReference type="EMBL" id="KAJ5367874.1"/>
    </source>
</evidence>
<comment type="caution">
    <text evidence="1">The sequence shown here is derived from an EMBL/GenBank/DDBJ whole genome shotgun (WGS) entry which is preliminary data.</text>
</comment>
<evidence type="ECO:0000313" key="3">
    <source>
        <dbReference type="Proteomes" id="UP001148299"/>
    </source>
</evidence>
<keyword evidence="3" id="KW-1185">Reference proteome</keyword>
<dbReference type="AlphaFoldDB" id="A0A9W9V384"/>
<evidence type="ECO:0000313" key="1">
    <source>
        <dbReference type="EMBL" id="KAJ5366069.1"/>
    </source>
</evidence>
<sequence length="558" mass="62432">MREIFEYLTAEKIHELLVICGIRDCSDEPIKQHILGISDFIRQTRQQAGITDPPLLSNPQAIPNFEANRGSYRFLPTPGKRSRADFTGLGAPSHQKKRKNKIKAKIKTTQGMNDAVPPLEGGISTDYPLTDEANTTMDLPRAGISLTDTSTSRYGEAPHSIVENILVNCIKLNDPLRRYGYRSKQANITTKVEEIQSFVDGIVELQYPDAVQLIKQEIAFSASKTIQSRFNETVYWGIIMKGAKLLDAKDLPTPKGPLDEFTMAEKVATERFMREAGYGLSLANQRQCRLFWKRLFEMRNAGIHKILLYRTREFDRFCKSHSSEAGATLVEMVRLWEERFGFHIKQLEERVAEESKSGSAGRLWLNQPLVADRLDVPRFQPVGLKLRGNHFQLSGSHEPSAIPLGGFFDLQPRAETMRNKSIFVTIQPKDGVSLKVCSILLVQEGDMLGIFAGAIRYSSDYSAVYGIPGPKDNIWLDCSTGTGLLNHMKVSAPGADSKVCLQWDLIDEFSEGKAHLMWRVSVVVLRAIQPFEEIVCAAPQKGIADERSLSSAIRTGLA</sequence>
<dbReference type="EMBL" id="JAPZBR010000001">
    <property type="protein sequence ID" value="KAJ5366069.1"/>
    <property type="molecule type" value="Genomic_DNA"/>
</dbReference>
<dbReference type="EMBL" id="JAPZBR010000001">
    <property type="protein sequence ID" value="KAJ5367874.1"/>
    <property type="molecule type" value="Genomic_DNA"/>
</dbReference>
<gene>
    <name evidence="1" type="ORF">N7541_000010</name>
    <name evidence="2" type="ORF">N7541_001815</name>
</gene>
<organism evidence="1 3">
    <name type="scientific">Penicillium brevicompactum</name>
    <dbReference type="NCBI Taxonomy" id="5074"/>
    <lineage>
        <taxon>Eukaryota</taxon>
        <taxon>Fungi</taxon>
        <taxon>Dikarya</taxon>
        <taxon>Ascomycota</taxon>
        <taxon>Pezizomycotina</taxon>
        <taxon>Eurotiomycetes</taxon>
        <taxon>Eurotiomycetidae</taxon>
        <taxon>Eurotiales</taxon>
        <taxon>Aspergillaceae</taxon>
        <taxon>Penicillium</taxon>
    </lineage>
</organism>
<reference evidence="1" key="2">
    <citation type="journal article" date="2023" name="IMA Fungus">
        <title>Comparative genomic study of the Penicillium genus elucidates a diverse pangenome and 15 lateral gene transfer events.</title>
        <authorList>
            <person name="Petersen C."/>
            <person name="Sorensen T."/>
            <person name="Nielsen M.R."/>
            <person name="Sondergaard T.E."/>
            <person name="Sorensen J.L."/>
            <person name="Fitzpatrick D.A."/>
            <person name="Frisvad J.C."/>
            <person name="Nielsen K.L."/>
        </authorList>
    </citation>
    <scope>NUCLEOTIDE SEQUENCE</scope>
    <source>
        <strain evidence="1">IBT 35675</strain>
    </source>
</reference>
<protein>
    <submittedName>
        <fullName evidence="1">Uncharacterized protein</fullName>
    </submittedName>
</protein>
<name>A0A9W9V384_PENBR</name>
<proteinExistence type="predicted"/>